<dbReference type="Gene3D" id="2.60.40.420">
    <property type="entry name" value="Cupredoxins - blue copper proteins"/>
    <property type="match status" value="1"/>
</dbReference>
<evidence type="ECO:0000256" key="6">
    <source>
        <dbReference type="ARBA" id="ARBA00022723"/>
    </source>
</evidence>
<dbReference type="GO" id="GO:0042773">
    <property type="term" value="P:ATP synthesis coupled electron transport"/>
    <property type="evidence" value="ECO:0007669"/>
    <property type="project" value="TreeGrafter"/>
</dbReference>
<evidence type="ECO:0000256" key="17">
    <source>
        <dbReference type="SAM" id="Phobius"/>
    </source>
</evidence>
<dbReference type="InterPro" id="IPR034210">
    <property type="entry name" value="CcO_II_C"/>
</dbReference>
<keyword evidence="6 15" id="KW-0479">Metal-binding</keyword>
<feature type="domain" description="Cytochrome oxidase subunit II transmembrane region profile" evidence="20">
    <location>
        <begin position="84"/>
        <end position="180"/>
    </location>
</feature>
<keyword evidence="9 17" id="KW-1133">Transmembrane helix</keyword>
<keyword evidence="4 14" id="KW-0679">Respiratory chain</keyword>
<dbReference type="GO" id="GO:0005886">
    <property type="term" value="C:plasma membrane"/>
    <property type="evidence" value="ECO:0007669"/>
    <property type="project" value="UniProtKB-SubCell"/>
</dbReference>
<dbReference type="InterPro" id="IPR014222">
    <property type="entry name" value="Cyt_c_oxidase_su2"/>
</dbReference>
<sequence>MKHYVKAWIVALGLILAPAAVSAQEAQDVLPAAPGAEAAPTEAVVPGADATAPVAEAGAAEAAKPAGLDPELYTPMKPTPGIGMPVDGGIDFQEQFSETGKQAHWINNAILVPMMVFVSLFVLGLMLWVMVRYRRGANPEPSKTTHNTFIEIIWTVIPVLILLVIAVPSISLLAKQFEPAPEDALTVKVTGYQWYWGYSYPDNGDFEVISNMLSEEDAAARGEPHQLAADNRMVIPVGKPVKLLITAADVIHSFAIPAAWFKLDAVPGRINEKVLQIDREGVYYGQCSELCGARHGFMPITVEVLSQEKFDNWVRANGGKTKGEIAASSAAEAAAAKAANAEAAKTAAAAATEPAATAATDTPTDNAPADAAAATN</sequence>
<evidence type="ECO:0000256" key="7">
    <source>
        <dbReference type="ARBA" id="ARBA00022967"/>
    </source>
</evidence>
<feature type="transmembrane region" description="Helical" evidence="17">
    <location>
        <begin position="152"/>
        <end position="174"/>
    </location>
</feature>
<dbReference type="SUPFAM" id="SSF49503">
    <property type="entry name" value="Cupredoxins"/>
    <property type="match status" value="1"/>
</dbReference>
<comment type="catalytic activity">
    <reaction evidence="13 15">
        <text>4 Fe(II)-[cytochrome c] + O2 + 8 H(+)(in) = 4 Fe(III)-[cytochrome c] + 2 H2O + 4 H(+)(out)</text>
        <dbReference type="Rhea" id="RHEA:11436"/>
        <dbReference type="Rhea" id="RHEA-COMP:10350"/>
        <dbReference type="Rhea" id="RHEA-COMP:14399"/>
        <dbReference type="ChEBI" id="CHEBI:15377"/>
        <dbReference type="ChEBI" id="CHEBI:15378"/>
        <dbReference type="ChEBI" id="CHEBI:15379"/>
        <dbReference type="ChEBI" id="CHEBI:29033"/>
        <dbReference type="ChEBI" id="CHEBI:29034"/>
        <dbReference type="EC" id="7.1.1.9"/>
    </reaction>
</comment>
<keyword evidence="10 15" id="KW-0186">Copper</keyword>
<keyword evidence="11 17" id="KW-0472">Membrane</keyword>
<comment type="similarity">
    <text evidence="2 14">Belongs to the cytochrome c oxidase subunit 2 family.</text>
</comment>
<evidence type="ECO:0000256" key="15">
    <source>
        <dbReference type="RuleBase" id="RU004024"/>
    </source>
</evidence>
<dbReference type="Gene3D" id="1.10.287.90">
    <property type="match status" value="1"/>
</dbReference>
<evidence type="ECO:0000256" key="4">
    <source>
        <dbReference type="ARBA" id="ARBA00022660"/>
    </source>
</evidence>
<evidence type="ECO:0000256" key="16">
    <source>
        <dbReference type="SAM" id="MobiDB-lite"/>
    </source>
</evidence>
<gene>
    <name evidence="21" type="primary">coxB</name>
    <name evidence="21" type="ORF">HF685_14710</name>
</gene>
<dbReference type="Pfam" id="PF00116">
    <property type="entry name" value="COX2"/>
    <property type="match status" value="1"/>
</dbReference>
<accession>A0A6H2DQV5</accession>
<organism evidence="21 22">
    <name type="scientific">Parasphingorhabdus halotolerans</name>
    <dbReference type="NCBI Taxonomy" id="2725558"/>
    <lineage>
        <taxon>Bacteria</taxon>
        <taxon>Pseudomonadati</taxon>
        <taxon>Pseudomonadota</taxon>
        <taxon>Alphaproteobacteria</taxon>
        <taxon>Sphingomonadales</taxon>
        <taxon>Sphingomonadaceae</taxon>
        <taxon>Parasphingorhabdus</taxon>
    </lineage>
</organism>
<dbReference type="InterPro" id="IPR002429">
    <property type="entry name" value="CcO_II-like_C"/>
</dbReference>
<dbReference type="AlphaFoldDB" id="A0A6H2DQV5"/>
<dbReference type="InterPro" id="IPR036257">
    <property type="entry name" value="Cyt_c_oxidase_su2_TM_sf"/>
</dbReference>
<keyword evidence="5 14" id="KW-0812">Transmembrane</keyword>
<dbReference type="InterPro" id="IPR008972">
    <property type="entry name" value="Cupredoxin"/>
</dbReference>
<keyword evidence="22" id="KW-1185">Reference proteome</keyword>
<dbReference type="GO" id="GO:0004129">
    <property type="term" value="F:cytochrome-c oxidase activity"/>
    <property type="evidence" value="ECO:0007669"/>
    <property type="project" value="UniProtKB-EC"/>
</dbReference>
<dbReference type="PROSITE" id="PS50857">
    <property type="entry name" value="COX2_CUA"/>
    <property type="match status" value="1"/>
</dbReference>
<dbReference type="GO" id="GO:0016491">
    <property type="term" value="F:oxidoreductase activity"/>
    <property type="evidence" value="ECO:0007669"/>
    <property type="project" value="UniProtKB-KW"/>
</dbReference>
<evidence type="ECO:0000256" key="1">
    <source>
        <dbReference type="ARBA" id="ARBA00004141"/>
    </source>
</evidence>
<dbReference type="EMBL" id="CP051217">
    <property type="protein sequence ID" value="QJB70363.1"/>
    <property type="molecule type" value="Genomic_DNA"/>
</dbReference>
<keyword evidence="21" id="KW-0560">Oxidoreductase</keyword>
<comment type="function">
    <text evidence="12 15">Subunits I and II form the functional core of the enzyme complex. Electrons originating in cytochrome c are transferred via heme a and Cu(A) to the binuclear center formed by heme a3 and Cu(B).</text>
</comment>
<dbReference type="Proteomes" id="UP000501600">
    <property type="component" value="Chromosome"/>
</dbReference>
<comment type="cofactor">
    <cofactor evidence="15">
        <name>Cu cation</name>
        <dbReference type="ChEBI" id="CHEBI:23378"/>
    </cofactor>
    <text evidence="15">Binds a copper A center.</text>
</comment>
<feature type="signal peptide" evidence="18">
    <location>
        <begin position="1"/>
        <end position="23"/>
    </location>
</feature>
<evidence type="ECO:0000256" key="8">
    <source>
        <dbReference type="ARBA" id="ARBA00022982"/>
    </source>
</evidence>
<evidence type="ECO:0000256" key="9">
    <source>
        <dbReference type="ARBA" id="ARBA00022989"/>
    </source>
</evidence>
<reference evidence="21 22" key="1">
    <citation type="submission" date="2020-04" db="EMBL/GenBank/DDBJ databases">
        <title>Genome sequence for Sphingorhabdus sp. strain M1.</title>
        <authorList>
            <person name="Park S.-J."/>
        </authorList>
    </citation>
    <scope>NUCLEOTIDE SEQUENCE [LARGE SCALE GENOMIC DNA]</scope>
    <source>
        <strain evidence="21 22">JK6</strain>
    </source>
</reference>
<dbReference type="CDD" id="cd13912">
    <property type="entry name" value="CcO_II_C"/>
    <property type="match status" value="1"/>
</dbReference>
<evidence type="ECO:0000313" key="21">
    <source>
        <dbReference type="EMBL" id="QJB70363.1"/>
    </source>
</evidence>
<keyword evidence="8 14" id="KW-0249">Electron transport</keyword>
<dbReference type="NCBIfam" id="TIGR02866">
    <property type="entry name" value="CoxB"/>
    <property type="match status" value="1"/>
</dbReference>
<feature type="chain" id="PRO_5026237642" description="Cytochrome c oxidase subunit 2" evidence="18">
    <location>
        <begin position="24"/>
        <end position="376"/>
    </location>
</feature>
<dbReference type="InterPro" id="IPR001505">
    <property type="entry name" value="Copper_CuA"/>
</dbReference>
<name>A0A6H2DQV5_9SPHN</name>
<evidence type="ECO:0000256" key="14">
    <source>
        <dbReference type="RuleBase" id="RU000456"/>
    </source>
</evidence>
<dbReference type="PANTHER" id="PTHR22888:SF9">
    <property type="entry name" value="CYTOCHROME C OXIDASE SUBUNIT 2"/>
    <property type="match status" value="1"/>
</dbReference>
<feature type="transmembrane region" description="Helical" evidence="17">
    <location>
        <begin position="110"/>
        <end position="131"/>
    </location>
</feature>
<keyword evidence="3 14" id="KW-0813">Transport</keyword>
<evidence type="ECO:0000256" key="13">
    <source>
        <dbReference type="ARBA" id="ARBA00047816"/>
    </source>
</evidence>
<evidence type="ECO:0000256" key="12">
    <source>
        <dbReference type="ARBA" id="ARBA00024688"/>
    </source>
</evidence>
<dbReference type="EC" id="7.1.1.9" evidence="15"/>
<comment type="subcellular location">
    <subcellularLocation>
        <location evidence="14">Cell membrane</location>
        <topology evidence="14">Multi-pass membrane protein</topology>
    </subcellularLocation>
    <subcellularLocation>
        <location evidence="1">Membrane</location>
        <topology evidence="1">Multi-pass membrane protein</topology>
    </subcellularLocation>
</comment>
<evidence type="ECO:0000256" key="2">
    <source>
        <dbReference type="ARBA" id="ARBA00007866"/>
    </source>
</evidence>
<feature type="domain" description="Cytochrome oxidase subunit II copper A binding" evidence="19">
    <location>
        <begin position="182"/>
        <end position="316"/>
    </location>
</feature>
<evidence type="ECO:0000313" key="22">
    <source>
        <dbReference type="Proteomes" id="UP000501600"/>
    </source>
</evidence>
<evidence type="ECO:0000259" key="19">
    <source>
        <dbReference type="PROSITE" id="PS50857"/>
    </source>
</evidence>
<dbReference type="PROSITE" id="PS00078">
    <property type="entry name" value="COX2"/>
    <property type="match status" value="1"/>
</dbReference>
<dbReference type="KEGG" id="phao:HF685_14710"/>
<dbReference type="PROSITE" id="PS50999">
    <property type="entry name" value="COX2_TM"/>
    <property type="match status" value="1"/>
</dbReference>
<evidence type="ECO:0000256" key="10">
    <source>
        <dbReference type="ARBA" id="ARBA00023008"/>
    </source>
</evidence>
<dbReference type="InterPro" id="IPR011759">
    <property type="entry name" value="Cyt_c_oxidase_su2_TM_dom"/>
</dbReference>
<proteinExistence type="inferred from homology"/>
<keyword evidence="7" id="KW-1278">Translocase</keyword>
<evidence type="ECO:0000256" key="18">
    <source>
        <dbReference type="SAM" id="SignalP"/>
    </source>
</evidence>
<evidence type="ECO:0000256" key="11">
    <source>
        <dbReference type="ARBA" id="ARBA00023136"/>
    </source>
</evidence>
<dbReference type="GO" id="GO:0005507">
    <property type="term" value="F:copper ion binding"/>
    <property type="evidence" value="ECO:0007669"/>
    <property type="project" value="InterPro"/>
</dbReference>
<protein>
    <recommendedName>
        <fullName evidence="15">Cytochrome c oxidase subunit 2</fullName>
        <ecNumber evidence="15">7.1.1.9</ecNumber>
    </recommendedName>
</protein>
<dbReference type="PANTHER" id="PTHR22888">
    <property type="entry name" value="CYTOCHROME C OXIDASE, SUBUNIT II"/>
    <property type="match status" value="1"/>
</dbReference>
<dbReference type="RefSeq" id="WP_168820629.1">
    <property type="nucleotide sequence ID" value="NZ_CP051217.1"/>
</dbReference>
<dbReference type="Pfam" id="PF02790">
    <property type="entry name" value="COX2_TM"/>
    <property type="match status" value="1"/>
</dbReference>
<dbReference type="InterPro" id="IPR045187">
    <property type="entry name" value="CcO_II"/>
</dbReference>
<evidence type="ECO:0000259" key="20">
    <source>
        <dbReference type="PROSITE" id="PS50999"/>
    </source>
</evidence>
<evidence type="ECO:0000256" key="3">
    <source>
        <dbReference type="ARBA" id="ARBA00022448"/>
    </source>
</evidence>
<dbReference type="SUPFAM" id="SSF81464">
    <property type="entry name" value="Cytochrome c oxidase subunit II-like, transmembrane region"/>
    <property type="match status" value="1"/>
</dbReference>
<keyword evidence="18" id="KW-0732">Signal</keyword>
<dbReference type="PRINTS" id="PR01166">
    <property type="entry name" value="CYCOXIDASEII"/>
</dbReference>
<evidence type="ECO:0000256" key="5">
    <source>
        <dbReference type="ARBA" id="ARBA00022692"/>
    </source>
</evidence>
<feature type="region of interest" description="Disordered" evidence="16">
    <location>
        <begin position="346"/>
        <end position="376"/>
    </location>
</feature>